<protein>
    <recommendedName>
        <fullName evidence="11 14">Cutinase</fullName>
        <ecNumber evidence="3 14">3.1.1.74</ecNumber>
    </recommendedName>
</protein>
<evidence type="ECO:0000256" key="7">
    <source>
        <dbReference type="ARBA" id="ARBA00022801"/>
    </source>
</evidence>
<dbReference type="Gene3D" id="3.40.50.1820">
    <property type="entry name" value="alpha/beta hydrolase"/>
    <property type="match status" value="1"/>
</dbReference>
<gene>
    <name evidence="15" type="ORF">LTR09_006107</name>
</gene>
<dbReference type="SMART" id="SM01110">
    <property type="entry name" value="Cutinase"/>
    <property type="match status" value="1"/>
</dbReference>
<dbReference type="InterPro" id="IPR029058">
    <property type="entry name" value="AB_hydrolase_fold"/>
</dbReference>
<feature type="active site" evidence="12">
    <location>
        <position position="187"/>
    </location>
</feature>
<dbReference type="PRINTS" id="PR00129">
    <property type="entry name" value="CUTINASE"/>
</dbReference>
<comment type="similarity">
    <text evidence="2 14">Belongs to the cutinase family.</text>
</comment>
<dbReference type="InterPro" id="IPR043580">
    <property type="entry name" value="CUTINASE_1"/>
</dbReference>
<comment type="subcellular location">
    <subcellularLocation>
        <location evidence="1 14">Secreted</location>
    </subcellularLocation>
</comment>
<dbReference type="Proteomes" id="UP001271007">
    <property type="component" value="Unassembled WGS sequence"/>
</dbReference>
<keyword evidence="4 14" id="KW-0719">Serine esterase</keyword>
<name>A0AAJ0DEM7_9PEZI</name>
<organism evidence="15 16">
    <name type="scientific">Extremus antarcticus</name>
    <dbReference type="NCBI Taxonomy" id="702011"/>
    <lineage>
        <taxon>Eukaryota</taxon>
        <taxon>Fungi</taxon>
        <taxon>Dikarya</taxon>
        <taxon>Ascomycota</taxon>
        <taxon>Pezizomycotina</taxon>
        <taxon>Dothideomycetes</taxon>
        <taxon>Dothideomycetidae</taxon>
        <taxon>Mycosphaerellales</taxon>
        <taxon>Extremaceae</taxon>
        <taxon>Extremus</taxon>
    </lineage>
</organism>
<dbReference type="AlphaFoldDB" id="A0AAJ0DEM7"/>
<feature type="signal peptide" evidence="14">
    <location>
        <begin position="1"/>
        <end position="16"/>
    </location>
</feature>
<dbReference type="GO" id="GO:0005576">
    <property type="term" value="C:extracellular region"/>
    <property type="evidence" value="ECO:0007669"/>
    <property type="project" value="UniProtKB-SubCell"/>
</dbReference>
<evidence type="ECO:0000256" key="14">
    <source>
        <dbReference type="RuleBase" id="RU361263"/>
    </source>
</evidence>
<dbReference type="GO" id="GO:0050525">
    <property type="term" value="F:cutinase activity"/>
    <property type="evidence" value="ECO:0007669"/>
    <property type="project" value="UniProtKB-UniRule"/>
</dbReference>
<feature type="disulfide bond" evidence="13">
    <location>
        <begin position="42"/>
        <end position="121"/>
    </location>
</feature>
<dbReference type="EMBL" id="JAWDJX010000019">
    <property type="protein sequence ID" value="KAK3052626.1"/>
    <property type="molecule type" value="Genomic_DNA"/>
</dbReference>
<evidence type="ECO:0000256" key="10">
    <source>
        <dbReference type="ARBA" id="ARBA00057514"/>
    </source>
</evidence>
<accession>A0AAJ0DEM7</accession>
<evidence type="ECO:0000256" key="12">
    <source>
        <dbReference type="PIRSR" id="PIRSR611150-1"/>
    </source>
</evidence>
<evidence type="ECO:0000313" key="16">
    <source>
        <dbReference type="Proteomes" id="UP001271007"/>
    </source>
</evidence>
<evidence type="ECO:0000256" key="6">
    <source>
        <dbReference type="ARBA" id="ARBA00022729"/>
    </source>
</evidence>
<dbReference type="SUPFAM" id="SSF53474">
    <property type="entry name" value="alpha/beta-Hydrolases"/>
    <property type="match status" value="1"/>
</dbReference>
<comment type="function">
    <text evidence="10">Catalyzes the hydrolysis of complex carboxylic polyesters found in the cell wall of plants. Degrades cutin, a macromolecule that forms the structure of the plant cuticle. Allows pathogenic fungi to penetrate through the cuticular barrier into the host plant during the initial stage of fungal infection.</text>
</comment>
<feature type="active site" description="Nucleophile" evidence="12">
    <location>
        <position position="132"/>
    </location>
</feature>
<proteinExistence type="inferred from homology"/>
<evidence type="ECO:0000256" key="8">
    <source>
        <dbReference type="ARBA" id="ARBA00023157"/>
    </source>
</evidence>
<keyword evidence="7 14" id="KW-0378">Hydrolase</keyword>
<evidence type="ECO:0000256" key="9">
    <source>
        <dbReference type="ARBA" id="ARBA00034045"/>
    </source>
</evidence>
<feature type="chain" id="PRO_5042313007" description="Cutinase" evidence="14">
    <location>
        <begin position="17"/>
        <end position="226"/>
    </location>
</feature>
<keyword evidence="5 14" id="KW-0964">Secreted</keyword>
<dbReference type="PANTHER" id="PTHR48250">
    <property type="entry name" value="CUTINASE 2-RELATED"/>
    <property type="match status" value="1"/>
</dbReference>
<keyword evidence="8 13" id="KW-1015">Disulfide bond</keyword>
<dbReference type="FunFam" id="3.40.50.1820:FF:000235">
    <property type="entry name" value="Cutinase 1"/>
    <property type="match status" value="1"/>
</dbReference>
<keyword evidence="6 14" id="KW-0732">Signal</keyword>
<keyword evidence="16" id="KW-1185">Reference proteome</keyword>
<comment type="catalytic activity">
    <reaction evidence="9 14">
        <text>cutin + H2O = cutin monomers.</text>
        <dbReference type="EC" id="3.1.1.74"/>
    </reaction>
</comment>
<evidence type="ECO:0000256" key="13">
    <source>
        <dbReference type="PIRSR" id="PIRSR611150-2"/>
    </source>
</evidence>
<feature type="disulfide bond" evidence="13">
    <location>
        <begin position="183"/>
        <end position="190"/>
    </location>
</feature>
<reference evidence="15" key="1">
    <citation type="submission" date="2023-04" db="EMBL/GenBank/DDBJ databases">
        <title>Black Yeasts Isolated from many extreme environments.</title>
        <authorList>
            <person name="Coleine C."/>
            <person name="Stajich J.E."/>
            <person name="Selbmann L."/>
        </authorList>
    </citation>
    <scope>NUCLEOTIDE SEQUENCE</scope>
    <source>
        <strain evidence="15">CCFEE 5312</strain>
    </source>
</reference>
<dbReference type="GO" id="GO:0016052">
    <property type="term" value="P:carbohydrate catabolic process"/>
    <property type="evidence" value="ECO:0007669"/>
    <property type="project" value="TreeGrafter"/>
</dbReference>
<evidence type="ECO:0000256" key="4">
    <source>
        <dbReference type="ARBA" id="ARBA00022487"/>
    </source>
</evidence>
<sequence length="226" mass="22459">MKGFTLALSLAAAAVAAPFDAAAVVEKRQLSSTSNELSLGSCRPIVFIFARGSTEIGNMGSTVGPATCSALKRIYGSTDVACQGVGGAYDATVGGNLLPQGTTSGAIREAQSLFQLASSKCPDSIVVAGGYSQGAAVMTAAITGLSTTVKNQVAGAVLYGDTRNFETGGAIPSYPTANTLILCAIGDGVCGAGLTVTPAHLSYIDDVPEAAAFLQSRIVAAGGPSS</sequence>
<evidence type="ECO:0000256" key="1">
    <source>
        <dbReference type="ARBA" id="ARBA00004613"/>
    </source>
</evidence>
<dbReference type="EC" id="3.1.1.74" evidence="3 14"/>
<dbReference type="PROSITE" id="PS00155">
    <property type="entry name" value="CUTINASE_1"/>
    <property type="match status" value="1"/>
</dbReference>
<comment type="caution">
    <text evidence="15">The sequence shown here is derived from an EMBL/GenBank/DDBJ whole genome shotgun (WGS) entry which is preliminary data.</text>
</comment>
<evidence type="ECO:0000256" key="5">
    <source>
        <dbReference type="ARBA" id="ARBA00022525"/>
    </source>
</evidence>
<evidence type="ECO:0000256" key="3">
    <source>
        <dbReference type="ARBA" id="ARBA00013095"/>
    </source>
</evidence>
<feature type="active site" description="Proton donor/acceptor" evidence="12">
    <location>
        <position position="200"/>
    </location>
</feature>
<dbReference type="Pfam" id="PF01083">
    <property type="entry name" value="Cutinase"/>
    <property type="match status" value="1"/>
</dbReference>
<dbReference type="InterPro" id="IPR000675">
    <property type="entry name" value="Cutinase/axe"/>
</dbReference>
<dbReference type="PANTHER" id="PTHR48250:SF3">
    <property type="entry name" value="CUTINASE 1-RELATED"/>
    <property type="match status" value="1"/>
</dbReference>
<evidence type="ECO:0000313" key="15">
    <source>
        <dbReference type="EMBL" id="KAK3052626.1"/>
    </source>
</evidence>
<dbReference type="InterPro" id="IPR011150">
    <property type="entry name" value="Cutinase_monf"/>
</dbReference>
<evidence type="ECO:0000256" key="11">
    <source>
        <dbReference type="ARBA" id="ARBA00074522"/>
    </source>
</evidence>
<evidence type="ECO:0000256" key="2">
    <source>
        <dbReference type="ARBA" id="ARBA00007534"/>
    </source>
</evidence>